<reference evidence="3" key="1">
    <citation type="submission" date="2016-05" db="EMBL/GenBank/DDBJ databases">
        <title>Comparative genomics of biotechnologically important yeasts.</title>
        <authorList>
            <consortium name="DOE Joint Genome Institute"/>
            <person name="Riley R."/>
            <person name="Haridas S."/>
            <person name="Wolfe K.H."/>
            <person name="Lopes M.R."/>
            <person name="Hittinger C.T."/>
            <person name="Goker M."/>
            <person name="Salamov A."/>
            <person name="Wisecaver J."/>
            <person name="Long T.M."/>
            <person name="Aerts A.L."/>
            <person name="Barry K."/>
            <person name="Choi C."/>
            <person name="Clum A."/>
            <person name="Coughlan A.Y."/>
            <person name="Deshpande S."/>
            <person name="Douglass A.P."/>
            <person name="Hanson S.J."/>
            <person name="Klenk H.-P."/>
            <person name="Labutti K."/>
            <person name="Lapidus A."/>
            <person name="Lindquist E."/>
            <person name="Lipzen A."/>
            <person name="Meier-Kolthoff J.P."/>
            <person name="Ohm R.A."/>
            <person name="Otillar R.P."/>
            <person name="Pangilinan J."/>
            <person name="Peng Y."/>
            <person name="Rokas A."/>
            <person name="Rosa C.A."/>
            <person name="Scheuner C."/>
            <person name="Sibirny A.A."/>
            <person name="Slot J.C."/>
            <person name="Stielow J.B."/>
            <person name="Sun H."/>
            <person name="Kurtzman C.P."/>
            <person name="Blackwell M."/>
            <person name="Grigoriev I.V."/>
            <person name="Jeffries T.W."/>
        </authorList>
    </citation>
    <scope>NUCLEOTIDE SEQUENCE [LARGE SCALE GENOMIC DNA]</scope>
    <source>
        <strain evidence="3">NRRL Y-17324</strain>
    </source>
</reference>
<protein>
    <recommendedName>
        <fullName evidence="1">Pyridoxamine 5'-phosphate oxidase N-terminal domain-containing protein</fullName>
    </recommendedName>
</protein>
<dbReference type="InterPro" id="IPR052841">
    <property type="entry name" value="PMP_oxidase-like"/>
</dbReference>
<evidence type="ECO:0000313" key="3">
    <source>
        <dbReference type="Proteomes" id="UP000094285"/>
    </source>
</evidence>
<dbReference type="GO" id="GO:0005634">
    <property type="term" value="C:nucleus"/>
    <property type="evidence" value="ECO:0007669"/>
    <property type="project" value="TreeGrafter"/>
</dbReference>
<dbReference type="SUPFAM" id="SSF50475">
    <property type="entry name" value="FMN-binding split barrel"/>
    <property type="match status" value="1"/>
</dbReference>
<dbReference type="EMBL" id="KV453912">
    <property type="protein sequence ID" value="ODV79137.1"/>
    <property type="molecule type" value="Genomic_DNA"/>
</dbReference>
<organism evidence="2 3">
    <name type="scientific">Suhomyces tanzawaensis NRRL Y-17324</name>
    <dbReference type="NCBI Taxonomy" id="984487"/>
    <lineage>
        <taxon>Eukaryota</taxon>
        <taxon>Fungi</taxon>
        <taxon>Dikarya</taxon>
        <taxon>Ascomycota</taxon>
        <taxon>Saccharomycotina</taxon>
        <taxon>Pichiomycetes</taxon>
        <taxon>Debaryomycetaceae</taxon>
        <taxon>Suhomyces</taxon>
    </lineage>
</organism>
<accession>A0A1E4SI69</accession>
<dbReference type="InterPro" id="IPR012349">
    <property type="entry name" value="Split_barrel_FMN-bd"/>
</dbReference>
<evidence type="ECO:0000313" key="2">
    <source>
        <dbReference type="EMBL" id="ODV79137.1"/>
    </source>
</evidence>
<dbReference type="InterPro" id="IPR011576">
    <property type="entry name" value="Pyridox_Oxase_N"/>
</dbReference>
<dbReference type="PANTHER" id="PTHR28040:SF1">
    <property type="entry name" value="PYRIDOXAMINE 5'-PHOSPHATE OXIDASE YLR456W HOMOLOG-RELATED"/>
    <property type="match status" value="1"/>
</dbReference>
<evidence type="ECO:0000259" key="1">
    <source>
        <dbReference type="Pfam" id="PF01243"/>
    </source>
</evidence>
<sequence length="180" mass="20199">MSELPGSVTNLLKSTRFIHLATCKDNVPHVSLMNYTYYHGSEGDYIIISTPKKTTKYENIVANPIVSLLVHDWISAKDNNSGEDKSGAPNERRNSLFEMLANINKNELGRVSVMITGTSTILDKEKDATSFEFYKSLHLNNSKIDQVQSKNYIECDGNALIAIKFDSVKVTDTDNNIELY</sequence>
<proteinExistence type="predicted"/>
<keyword evidence="3" id="KW-1185">Reference proteome</keyword>
<dbReference type="GeneID" id="30984110"/>
<gene>
    <name evidence="2" type="ORF">CANTADRAFT_51664</name>
</gene>
<dbReference type="AlphaFoldDB" id="A0A1E4SI69"/>
<dbReference type="Gene3D" id="2.30.110.10">
    <property type="entry name" value="Electron Transport, Fmn-binding Protein, Chain A"/>
    <property type="match status" value="1"/>
</dbReference>
<name>A0A1E4SI69_9ASCO</name>
<dbReference type="STRING" id="984487.A0A1E4SI69"/>
<dbReference type="Proteomes" id="UP000094285">
    <property type="component" value="Unassembled WGS sequence"/>
</dbReference>
<dbReference type="OrthoDB" id="5300823at2759"/>
<dbReference type="RefSeq" id="XP_020064259.1">
    <property type="nucleotide sequence ID" value="XM_020209974.1"/>
</dbReference>
<feature type="domain" description="Pyridoxamine 5'-phosphate oxidase N-terminal" evidence="1">
    <location>
        <begin position="9"/>
        <end position="131"/>
    </location>
</feature>
<dbReference type="PANTHER" id="PTHR28040">
    <property type="entry name" value="PYRIDOXAMINE 5'-PHOSPHATE OXIDASE YLR456W HOMOLOG-RELATED"/>
    <property type="match status" value="1"/>
</dbReference>
<dbReference type="GO" id="GO:0005737">
    <property type="term" value="C:cytoplasm"/>
    <property type="evidence" value="ECO:0007669"/>
    <property type="project" value="TreeGrafter"/>
</dbReference>
<dbReference type="Pfam" id="PF01243">
    <property type="entry name" value="PNPOx_N"/>
    <property type="match status" value="1"/>
</dbReference>